<dbReference type="InterPro" id="IPR000990">
    <property type="entry name" value="Innexin"/>
</dbReference>
<dbReference type="OrthoDB" id="6020519at2759"/>
<dbReference type="GO" id="GO:0005921">
    <property type="term" value="C:gap junction"/>
    <property type="evidence" value="ECO:0007669"/>
    <property type="project" value="UniProtKB-UniRule"/>
</dbReference>
<dbReference type="PANTHER" id="PTHR11893:SF36">
    <property type="entry name" value="INNEXIN-5"/>
    <property type="match status" value="1"/>
</dbReference>
<keyword evidence="4 9" id="KW-0812">Transmembrane</keyword>
<dbReference type="PANTHER" id="PTHR11893">
    <property type="entry name" value="INNEXIN"/>
    <property type="match status" value="1"/>
</dbReference>
<feature type="transmembrane region" description="Helical" evidence="9">
    <location>
        <begin position="27"/>
        <end position="48"/>
    </location>
</feature>
<dbReference type="Proteomes" id="UP000594262">
    <property type="component" value="Unplaced"/>
</dbReference>
<keyword evidence="2 9" id="KW-0813">Transport</keyword>
<evidence type="ECO:0000256" key="3">
    <source>
        <dbReference type="ARBA" id="ARBA00022475"/>
    </source>
</evidence>
<evidence type="ECO:0000256" key="9">
    <source>
        <dbReference type="RuleBase" id="RU010713"/>
    </source>
</evidence>
<protein>
    <recommendedName>
        <fullName evidence="9">Innexin</fullName>
    </recommendedName>
</protein>
<evidence type="ECO:0000313" key="10">
    <source>
        <dbReference type="EnsemblMetazoa" id="CLYHEMP007352.1"/>
    </source>
</evidence>
<keyword evidence="6 9" id="KW-0406">Ion transport</keyword>
<dbReference type="GO" id="GO:0005886">
    <property type="term" value="C:plasma membrane"/>
    <property type="evidence" value="ECO:0007669"/>
    <property type="project" value="UniProtKB-SubCell"/>
</dbReference>
<evidence type="ECO:0000256" key="2">
    <source>
        <dbReference type="ARBA" id="ARBA00022448"/>
    </source>
</evidence>
<reference evidence="10" key="1">
    <citation type="submission" date="2021-01" db="UniProtKB">
        <authorList>
            <consortium name="EnsemblMetazoa"/>
        </authorList>
    </citation>
    <scope>IDENTIFICATION</scope>
</reference>
<dbReference type="Pfam" id="PF00876">
    <property type="entry name" value="Innexin"/>
    <property type="match status" value="1"/>
</dbReference>
<name>A0A7M5UX97_9CNID</name>
<dbReference type="PROSITE" id="PS51013">
    <property type="entry name" value="PANNEXIN"/>
    <property type="match status" value="1"/>
</dbReference>
<keyword evidence="5 9" id="KW-1133">Transmembrane helix</keyword>
<comment type="subcellular location">
    <subcellularLocation>
        <location evidence="1 9">Cell membrane</location>
        <topology evidence="1 9">Multi-pass membrane protein</topology>
    </subcellularLocation>
</comment>
<keyword evidence="8 9" id="KW-0407">Ion channel</keyword>
<dbReference type="AlphaFoldDB" id="A0A7M5UX97"/>
<dbReference type="EnsemblMetazoa" id="CLYHEMT007352.1">
    <property type="protein sequence ID" value="CLYHEMP007352.1"/>
    <property type="gene ID" value="CLYHEMG007352"/>
</dbReference>
<evidence type="ECO:0000256" key="8">
    <source>
        <dbReference type="ARBA" id="ARBA00023303"/>
    </source>
</evidence>
<keyword evidence="7 9" id="KW-0472">Membrane</keyword>
<keyword evidence="11" id="KW-1185">Reference proteome</keyword>
<keyword evidence="3" id="KW-1003">Cell membrane</keyword>
<comment type="function">
    <text evidence="9">Structural component of the gap junctions.</text>
</comment>
<accession>A0A7M5UX97</accession>
<evidence type="ECO:0000256" key="1">
    <source>
        <dbReference type="ARBA" id="ARBA00004651"/>
    </source>
</evidence>
<sequence>MAFMAGSVKSLIEFKIKTRHDGYSDQVSRIMVTKLFIVASLIMGVDWFHDNLSCVHPKDIDVGGEYIESACWIKGFYIYREHEPHHRESGYYGIPNSLSMDGMRPASDRFDDDEFCSTKESNNNKRKYYKTQSTCQKMDKYYFVHYQWMPFYIFSMSALFYMPYILFRMVNTDVISLKLNMKDDEVTCDDIVEFYFNHDVNPVYKMRYRFFMNFVVKVIYLITNISAFYILDELLDYHFQSYGLDWINWSYQNTTLRYDYERRLAPTPGNRMLPSFGMCDLVISRLDVKVDSVDKITVLCEISSNILYQYVFVALWYVLIISISVAALGVIVYLQQHIHVAFFIKNERSSKYVYKLLTFRECQYLEFIRNRDLTMYGIIVKKLRQKHSLPLPKLRKMANKEGGATAPILPNGNTVKVKHHLKHLDSMEDGDSS</sequence>
<feature type="transmembrane region" description="Helical" evidence="9">
    <location>
        <begin position="210"/>
        <end position="231"/>
    </location>
</feature>
<evidence type="ECO:0000256" key="7">
    <source>
        <dbReference type="ARBA" id="ARBA00023136"/>
    </source>
</evidence>
<evidence type="ECO:0000256" key="5">
    <source>
        <dbReference type="ARBA" id="ARBA00022989"/>
    </source>
</evidence>
<comment type="similarity">
    <text evidence="9">Belongs to the pannexin family.</text>
</comment>
<feature type="transmembrane region" description="Helical" evidence="9">
    <location>
        <begin position="148"/>
        <end position="167"/>
    </location>
</feature>
<evidence type="ECO:0000313" key="11">
    <source>
        <dbReference type="Proteomes" id="UP000594262"/>
    </source>
</evidence>
<dbReference type="GO" id="GO:0034220">
    <property type="term" value="P:monoatomic ion transmembrane transport"/>
    <property type="evidence" value="ECO:0007669"/>
    <property type="project" value="UniProtKB-KW"/>
</dbReference>
<evidence type="ECO:0000256" key="4">
    <source>
        <dbReference type="ARBA" id="ARBA00022692"/>
    </source>
</evidence>
<organism evidence="10 11">
    <name type="scientific">Clytia hemisphaerica</name>
    <dbReference type="NCBI Taxonomy" id="252671"/>
    <lineage>
        <taxon>Eukaryota</taxon>
        <taxon>Metazoa</taxon>
        <taxon>Cnidaria</taxon>
        <taxon>Hydrozoa</taxon>
        <taxon>Hydroidolina</taxon>
        <taxon>Leptothecata</taxon>
        <taxon>Obeliida</taxon>
        <taxon>Clytiidae</taxon>
        <taxon>Clytia</taxon>
    </lineage>
</organism>
<proteinExistence type="inferred from homology"/>
<feature type="transmembrane region" description="Helical" evidence="9">
    <location>
        <begin position="314"/>
        <end position="334"/>
    </location>
</feature>
<evidence type="ECO:0000256" key="6">
    <source>
        <dbReference type="ARBA" id="ARBA00023065"/>
    </source>
</evidence>
<gene>
    <name evidence="9" type="primary">inx</name>
</gene>